<keyword evidence="5" id="KW-0464">Manganese</keyword>
<dbReference type="GO" id="GO:0046872">
    <property type="term" value="F:metal ion binding"/>
    <property type="evidence" value="ECO:0007669"/>
    <property type="project" value="UniProtKB-KW"/>
</dbReference>
<dbReference type="SMART" id="SM01131">
    <property type="entry name" value="DHHA2"/>
    <property type="match status" value="1"/>
</dbReference>
<dbReference type="PANTHER" id="PTHR12112:SF22">
    <property type="entry name" value="MANGANESE-DEPENDENT INORGANIC PYROPHOSPHATASE-RELATED"/>
    <property type="match status" value="1"/>
</dbReference>
<keyword evidence="8" id="KW-0129">CBS domain</keyword>
<dbReference type="InterPro" id="IPR038763">
    <property type="entry name" value="DHH_sf"/>
</dbReference>
<dbReference type="SUPFAM" id="SSF54631">
    <property type="entry name" value="CBS-domain pair"/>
    <property type="match status" value="1"/>
</dbReference>
<dbReference type="Gene3D" id="3.90.1640.10">
    <property type="entry name" value="inorganic pyrophosphatase (n-terminal core)"/>
    <property type="match status" value="2"/>
</dbReference>
<accession>A0AAU9DBV8</accession>
<dbReference type="InterPro" id="IPR000644">
    <property type="entry name" value="CBS_dom"/>
</dbReference>
<evidence type="ECO:0000256" key="8">
    <source>
        <dbReference type="PROSITE-ProRule" id="PRU00703"/>
    </source>
</evidence>
<organism evidence="10 11">
    <name type="scientific">Haliovirga abyssi</name>
    <dbReference type="NCBI Taxonomy" id="2996794"/>
    <lineage>
        <taxon>Bacteria</taxon>
        <taxon>Fusobacteriati</taxon>
        <taxon>Fusobacteriota</taxon>
        <taxon>Fusobacteriia</taxon>
        <taxon>Fusobacteriales</taxon>
        <taxon>Haliovirgaceae</taxon>
        <taxon>Haliovirga</taxon>
    </lineage>
</organism>
<dbReference type="InterPro" id="IPR004097">
    <property type="entry name" value="DHHA2"/>
</dbReference>
<evidence type="ECO:0000259" key="9">
    <source>
        <dbReference type="PROSITE" id="PS51371"/>
    </source>
</evidence>
<proteinExistence type="predicted"/>
<dbReference type="PROSITE" id="PS51371">
    <property type="entry name" value="CBS"/>
    <property type="match status" value="1"/>
</dbReference>
<dbReference type="InterPro" id="IPR046342">
    <property type="entry name" value="CBS_dom_sf"/>
</dbReference>
<feature type="domain" description="CBS" evidence="9">
    <location>
        <begin position="72"/>
        <end position="131"/>
    </location>
</feature>
<name>A0AAU9DBV8_9FUSO</name>
<comment type="cofactor">
    <cofactor evidence="1">
        <name>Mn(2+)</name>
        <dbReference type="ChEBI" id="CHEBI:29035"/>
    </cofactor>
</comment>
<dbReference type="PANTHER" id="PTHR12112">
    <property type="entry name" value="BNIP - RELATED"/>
    <property type="match status" value="1"/>
</dbReference>
<dbReference type="NCBIfam" id="NF003877">
    <property type="entry name" value="PRK05427.1"/>
    <property type="match status" value="1"/>
</dbReference>
<protein>
    <recommendedName>
        <fullName evidence="2">inorganic diphosphatase</fullName>
        <ecNumber evidence="2">3.6.1.1</ecNumber>
    </recommendedName>
    <alternativeName>
        <fullName evidence="6">Pyrophosphate phospho-hydrolase</fullName>
    </alternativeName>
</protein>
<evidence type="ECO:0000256" key="6">
    <source>
        <dbReference type="ARBA" id="ARBA00032535"/>
    </source>
</evidence>
<dbReference type="EMBL" id="AP027059">
    <property type="protein sequence ID" value="BDU49757.1"/>
    <property type="molecule type" value="Genomic_DNA"/>
</dbReference>
<evidence type="ECO:0000256" key="7">
    <source>
        <dbReference type="ARBA" id="ARBA00047820"/>
    </source>
</evidence>
<comment type="catalytic activity">
    <reaction evidence="7">
        <text>diphosphate + H2O = 2 phosphate + H(+)</text>
        <dbReference type="Rhea" id="RHEA:24576"/>
        <dbReference type="ChEBI" id="CHEBI:15377"/>
        <dbReference type="ChEBI" id="CHEBI:15378"/>
        <dbReference type="ChEBI" id="CHEBI:33019"/>
        <dbReference type="ChEBI" id="CHEBI:43474"/>
        <dbReference type="EC" id="3.6.1.1"/>
    </reaction>
</comment>
<evidence type="ECO:0000256" key="1">
    <source>
        <dbReference type="ARBA" id="ARBA00001936"/>
    </source>
</evidence>
<evidence type="ECO:0000256" key="5">
    <source>
        <dbReference type="ARBA" id="ARBA00023211"/>
    </source>
</evidence>
<evidence type="ECO:0000256" key="3">
    <source>
        <dbReference type="ARBA" id="ARBA00022723"/>
    </source>
</evidence>
<dbReference type="Pfam" id="PF00571">
    <property type="entry name" value="CBS"/>
    <property type="match status" value="2"/>
</dbReference>
<dbReference type="RefSeq" id="WP_307904704.1">
    <property type="nucleotide sequence ID" value="NZ_AP027059.1"/>
</dbReference>
<dbReference type="SUPFAM" id="SSF64182">
    <property type="entry name" value="DHH phosphoesterases"/>
    <property type="match status" value="1"/>
</dbReference>
<dbReference type="InterPro" id="IPR038222">
    <property type="entry name" value="DHHA2_dom_sf"/>
</dbReference>
<dbReference type="GO" id="GO:0005737">
    <property type="term" value="C:cytoplasm"/>
    <property type="evidence" value="ECO:0007669"/>
    <property type="project" value="InterPro"/>
</dbReference>
<dbReference type="InterPro" id="IPR001667">
    <property type="entry name" value="DDH_dom"/>
</dbReference>
<evidence type="ECO:0000256" key="2">
    <source>
        <dbReference type="ARBA" id="ARBA00012146"/>
    </source>
</evidence>
<evidence type="ECO:0000256" key="4">
    <source>
        <dbReference type="ARBA" id="ARBA00022801"/>
    </source>
</evidence>
<dbReference type="KEGG" id="haby:HLVA_03260"/>
<evidence type="ECO:0000313" key="10">
    <source>
        <dbReference type="EMBL" id="BDU49757.1"/>
    </source>
</evidence>
<reference evidence="10 11" key="1">
    <citation type="submission" date="2022-11" db="EMBL/GenBank/DDBJ databases">
        <title>Haliovirga abyssi gen. nov., sp. nov., a mesophilic fermentative bacterium isolated from the Iheya North hydrothermal field and the proposal of Haliovirgaceae fam. nov.</title>
        <authorList>
            <person name="Miyazaki U."/>
            <person name="Tame A."/>
            <person name="Miyazaki J."/>
            <person name="Takai K."/>
            <person name="Sawayama S."/>
            <person name="Kitajima M."/>
            <person name="Okamoto A."/>
            <person name="Nakagawa S."/>
        </authorList>
    </citation>
    <scope>NUCLEOTIDE SEQUENCE [LARGE SCALE GENOMIC DNA]</scope>
    <source>
        <strain evidence="10 11">IC12</strain>
    </source>
</reference>
<keyword evidence="11" id="KW-1185">Reference proteome</keyword>
<dbReference type="AlphaFoldDB" id="A0AAU9DBV8"/>
<dbReference type="Pfam" id="PF01368">
    <property type="entry name" value="DHH"/>
    <property type="match status" value="1"/>
</dbReference>
<dbReference type="Gene3D" id="3.10.310.20">
    <property type="entry name" value="DHHA2 domain"/>
    <property type="match status" value="1"/>
</dbReference>
<dbReference type="NCBIfam" id="NF011443">
    <property type="entry name" value="PRK14869.1-5"/>
    <property type="match status" value="1"/>
</dbReference>
<dbReference type="Proteomes" id="UP001321582">
    <property type="component" value="Chromosome"/>
</dbReference>
<sequence>MKEKILVVGHKNPDSDSICSAIVYANLKEKLGLDTKPVRLGKINKETEFILNYFGVETPELIETIKPQLKDLRKGVKDVIREEDSLRKVIKLMTEKNYSSLAVVDSENRLKSMLHISEIADAYLEMGAIDIFKNYETTFENLWQALGKEASLVNGIYPKGIIRGNLRGVSELSKIKKGDIVITTLLSKNINNAEKAGAELIIICVDETDVIPDCNVKIPIVRVNNGIFKVFKRISESVPIKSILSDSKFIHFYTNDYIDDVEEIIDNSEQNNFPVVDENGKVVSTIRLKHIMNIEKNEVILVDHNEAPQSIDGIETAKILEIVDHHKFGNFETIEPLMIRAEPVGATSTVIYGLYKEAKIIPSKKMAGLMLSAILSDTLIFKSPTCTQKDINYAKELAKIADIDIESYGMKMLIAGTSLGDITPSEIINIDKKEFSMGKFNVAVAQVNSVDVEGVLEKRDELKKVINDEILEKNYDMFLFMITDIIRNGSKIVALGKAKELVTKGFNIELVEDEAWLDGVVSRKKQIIPFLMDASQMI</sequence>
<dbReference type="GO" id="GO:0004427">
    <property type="term" value="F:inorganic diphosphate phosphatase activity"/>
    <property type="evidence" value="ECO:0007669"/>
    <property type="project" value="UniProtKB-EC"/>
</dbReference>
<gene>
    <name evidence="10" type="ORF">HLVA_03260</name>
</gene>
<dbReference type="FunFam" id="3.10.310.20:FF:000001">
    <property type="entry name" value="Probable manganese-dependent inorganic pyrophosphatase"/>
    <property type="match status" value="1"/>
</dbReference>
<evidence type="ECO:0000313" key="11">
    <source>
        <dbReference type="Proteomes" id="UP001321582"/>
    </source>
</evidence>
<dbReference type="Pfam" id="PF02833">
    <property type="entry name" value="DHHA2"/>
    <property type="match status" value="1"/>
</dbReference>
<dbReference type="EC" id="3.6.1.1" evidence="2"/>
<keyword evidence="4" id="KW-0378">Hydrolase</keyword>
<keyword evidence="3" id="KW-0479">Metal-binding</keyword>
<dbReference type="FunFam" id="3.90.1640.10:FF:000001">
    <property type="entry name" value="Probable manganese-dependent inorganic pyrophosphatase"/>
    <property type="match status" value="1"/>
</dbReference>